<reference evidence="1 2" key="1">
    <citation type="submission" date="2019-12" db="EMBL/GenBank/DDBJ databases">
        <title>WGS of CPCC 203550 I12A-02606.</title>
        <authorList>
            <person name="Jiang Z."/>
        </authorList>
    </citation>
    <scope>NUCLEOTIDE SEQUENCE [LARGE SCALE GENOMIC DNA]</scope>
    <source>
        <strain evidence="1 2">I12A-02606</strain>
    </source>
</reference>
<proteinExistence type="predicted"/>
<evidence type="ECO:0000313" key="2">
    <source>
        <dbReference type="Proteomes" id="UP000471126"/>
    </source>
</evidence>
<keyword evidence="1" id="KW-0378">Hydrolase</keyword>
<dbReference type="RefSeq" id="WP_163477094.1">
    <property type="nucleotide sequence ID" value="NZ_JAAGWE010000020.1"/>
</dbReference>
<accession>A0A6P0GI75</accession>
<dbReference type="AlphaFoldDB" id="A0A6P0GI75"/>
<dbReference type="SUPFAM" id="SSF89550">
    <property type="entry name" value="PHP domain-like"/>
    <property type="match status" value="1"/>
</dbReference>
<sequence>MCCGEDAVLGLPAPVLEALAGYRRMRDAHGWGWGEDALPDLFRWARFSLLGPAFDAAAATGDWPAAVRAALGDGDPPAGVAVVTTGPGEELTVRTGPPRPGPAGASLPIDVVVLSDAREDQTVSVAGTAVAVPAGGVGLAVVDVDPAAPAVPVTCGAARADVVAVREAPVARLRVSAPACARWSVTDATGGGWGPPGLPAKWDVMHRPYWHAREAEFDVPAGPLEVVVARGLEYRRTTLPVDAAPGGTAEVSWEPQRRFDPAAAGWYGGDLHVHLNYSGDAVLEPADAARMQAGEGLHLVQLVAGNLGGALVYDRELLETTAGTELWPGDRAGGGVGVAGLEYRNGLLGHVHALGLAGVPDVLHSGDEGTGTPWDWPPNAAACAALRDRGGLATYAHPVYSALTDVGQLYAPARTVEARELVADAALGLVDAVEVVSCFDDRGAVVLWHRLLDCGLRLAAVAGTDVFLSFAHGPGVASNPPGWGRVYAHLGGERLTAAAFRSAVAAGRTVVTNGPWPTLDVDGAGPGAVLDRSPGDRLAVRATVTGGGVDRLVLHGAGGAVLAETGGADLEVEVPVEAGTWLAAAAYGGDDEHTLGAPVFAHTGPVFVDVGGRRVAVPASARWCLAALDALEALVTAEGRFDPAHREEQLGALVDVVERARAVYRQVADR</sequence>
<comment type="caution">
    <text evidence="1">The sequence shown here is derived from an EMBL/GenBank/DDBJ whole genome shotgun (WGS) entry which is preliminary data.</text>
</comment>
<dbReference type="GO" id="GO:0016787">
    <property type="term" value="F:hydrolase activity"/>
    <property type="evidence" value="ECO:0007669"/>
    <property type="project" value="UniProtKB-KW"/>
</dbReference>
<dbReference type="Proteomes" id="UP000471126">
    <property type="component" value="Unassembled WGS sequence"/>
</dbReference>
<dbReference type="EMBL" id="JAAGWE010000020">
    <property type="protein sequence ID" value="NEM06969.1"/>
    <property type="molecule type" value="Genomic_DNA"/>
</dbReference>
<evidence type="ECO:0000313" key="1">
    <source>
        <dbReference type="EMBL" id="NEM06969.1"/>
    </source>
</evidence>
<name>A0A6P0GI75_9ACTN</name>
<dbReference type="Gene3D" id="3.20.20.140">
    <property type="entry name" value="Metal-dependent hydrolases"/>
    <property type="match status" value="1"/>
</dbReference>
<protein>
    <submittedName>
        <fullName evidence="1">CehA/McbA family metallohydrolase</fullName>
    </submittedName>
</protein>
<organism evidence="1 2">
    <name type="scientific">Geodermatophilus normandii</name>
    <dbReference type="NCBI Taxonomy" id="1137989"/>
    <lineage>
        <taxon>Bacteria</taxon>
        <taxon>Bacillati</taxon>
        <taxon>Actinomycetota</taxon>
        <taxon>Actinomycetes</taxon>
        <taxon>Geodermatophilales</taxon>
        <taxon>Geodermatophilaceae</taxon>
        <taxon>Geodermatophilus</taxon>
    </lineage>
</organism>
<gene>
    <name evidence="1" type="ORF">GCU54_13230</name>
</gene>
<dbReference type="NCBIfam" id="NF038032">
    <property type="entry name" value="CehA_McbA_metalo"/>
    <property type="match status" value="1"/>
</dbReference>
<dbReference type="InterPro" id="IPR016195">
    <property type="entry name" value="Pol/histidinol_Pase-like"/>
</dbReference>